<dbReference type="InterPro" id="IPR011009">
    <property type="entry name" value="Kinase-like_dom_sf"/>
</dbReference>
<dbReference type="PANTHER" id="PTHR37171:SF1">
    <property type="entry name" value="SERINE_THREONINE-PROTEIN KINASE YRZF-RELATED"/>
    <property type="match status" value="1"/>
</dbReference>
<dbReference type="Proteomes" id="UP001586593">
    <property type="component" value="Unassembled WGS sequence"/>
</dbReference>
<dbReference type="InterPro" id="IPR052396">
    <property type="entry name" value="Meiotic_Drive_Suppr_Kinase"/>
</dbReference>
<dbReference type="PANTHER" id="PTHR37171">
    <property type="entry name" value="SERINE/THREONINE-PROTEIN KINASE YRZF-RELATED"/>
    <property type="match status" value="1"/>
</dbReference>
<dbReference type="EMBL" id="JAZHXJ010000065">
    <property type="protein sequence ID" value="KAL1877368.1"/>
    <property type="molecule type" value="Genomic_DNA"/>
</dbReference>
<accession>A0ABR3XN09</accession>
<comment type="caution">
    <text evidence="1">The sequence shown here is derived from an EMBL/GenBank/DDBJ whole genome shotgun (WGS) entry which is preliminary data.</text>
</comment>
<evidence type="ECO:0000313" key="1">
    <source>
        <dbReference type="EMBL" id="KAL1877368.1"/>
    </source>
</evidence>
<name>A0ABR3XN09_9PEZI</name>
<reference evidence="1 2" key="1">
    <citation type="journal article" date="2024" name="Commun. Biol.">
        <title>Comparative genomic analysis of thermophilic fungi reveals convergent evolutionary adaptations and gene losses.</title>
        <authorList>
            <person name="Steindorff A.S."/>
            <person name="Aguilar-Pontes M.V."/>
            <person name="Robinson A.J."/>
            <person name="Andreopoulos B."/>
            <person name="LaButti K."/>
            <person name="Kuo A."/>
            <person name="Mondo S."/>
            <person name="Riley R."/>
            <person name="Otillar R."/>
            <person name="Haridas S."/>
            <person name="Lipzen A."/>
            <person name="Grimwood J."/>
            <person name="Schmutz J."/>
            <person name="Clum A."/>
            <person name="Reid I.D."/>
            <person name="Moisan M.C."/>
            <person name="Butler G."/>
            <person name="Nguyen T.T.M."/>
            <person name="Dewar K."/>
            <person name="Conant G."/>
            <person name="Drula E."/>
            <person name="Henrissat B."/>
            <person name="Hansel C."/>
            <person name="Singer S."/>
            <person name="Hutchinson M.I."/>
            <person name="de Vries R.P."/>
            <person name="Natvig D.O."/>
            <person name="Powell A.J."/>
            <person name="Tsang A."/>
            <person name="Grigoriev I.V."/>
        </authorList>
    </citation>
    <scope>NUCLEOTIDE SEQUENCE [LARGE SCALE GENOMIC DNA]</scope>
    <source>
        <strain evidence="1 2">ATCC 24622</strain>
    </source>
</reference>
<evidence type="ECO:0008006" key="3">
    <source>
        <dbReference type="Google" id="ProtNLM"/>
    </source>
</evidence>
<gene>
    <name evidence="1" type="ORF">VTK73DRAFT_8663</name>
</gene>
<keyword evidence="2" id="KW-1185">Reference proteome</keyword>
<proteinExistence type="predicted"/>
<organism evidence="1 2">
    <name type="scientific">Phialemonium thermophilum</name>
    <dbReference type="NCBI Taxonomy" id="223376"/>
    <lineage>
        <taxon>Eukaryota</taxon>
        <taxon>Fungi</taxon>
        <taxon>Dikarya</taxon>
        <taxon>Ascomycota</taxon>
        <taxon>Pezizomycotina</taxon>
        <taxon>Sordariomycetes</taxon>
        <taxon>Sordariomycetidae</taxon>
        <taxon>Cephalothecales</taxon>
        <taxon>Cephalothecaceae</taxon>
        <taxon>Phialemonium</taxon>
    </lineage>
</organism>
<evidence type="ECO:0000313" key="2">
    <source>
        <dbReference type="Proteomes" id="UP001586593"/>
    </source>
</evidence>
<sequence>MEAESPKLRQPPAAGVAGCIRLPKNWNPGEPERYRLSAARLNAPKREPPSTPVHFWFRTRYVSALATDLSRLHPHVFKLQIRPSVTAGWIQSCVRLLLPTAVQAWARAAFPEWFLPDTVVIKQEKRAADPEDQEVMEELFDNEIKAYDRLKPLQGEVIPAYHGRIRYYGRRALILQHLAGVSLASPEAALLTAEELSTLLQPCYRALHAFGVHHDDPNLANFQLVDGKLMVLDLESADFSVPQGRMEFFMASCINRLVRYYLDMQACFRRDGDLEAAD</sequence>
<dbReference type="SUPFAM" id="SSF56112">
    <property type="entry name" value="Protein kinase-like (PK-like)"/>
    <property type="match status" value="1"/>
</dbReference>
<protein>
    <recommendedName>
        <fullName evidence="3">Lipopolysaccharide kinase (Kdo/WaaP) family protein</fullName>
    </recommendedName>
</protein>